<name>A0ACC0CJG1_9PEZI</name>
<dbReference type="Proteomes" id="UP001497680">
    <property type="component" value="Unassembled WGS sequence"/>
</dbReference>
<organism evidence="1 2">
    <name type="scientific">Hypoxylon rubiginosum</name>
    <dbReference type="NCBI Taxonomy" id="110542"/>
    <lineage>
        <taxon>Eukaryota</taxon>
        <taxon>Fungi</taxon>
        <taxon>Dikarya</taxon>
        <taxon>Ascomycota</taxon>
        <taxon>Pezizomycotina</taxon>
        <taxon>Sordariomycetes</taxon>
        <taxon>Xylariomycetidae</taxon>
        <taxon>Xylariales</taxon>
        <taxon>Hypoxylaceae</taxon>
        <taxon>Hypoxylon</taxon>
    </lineage>
</organism>
<accession>A0ACC0CJG1</accession>
<keyword evidence="2" id="KW-1185">Reference proteome</keyword>
<comment type="caution">
    <text evidence="1">The sequence shown here is derived from an EMBL/GenBank/DDBJ whole genome shotgun (WGS) entry which is preliminary data.</text>
</comment>
<sequence>MIQRLSMSLVMTINWGVRIASIEDELFKEIVLVEEELNRTRSTVGNPQDHIPLLRLNPFSATPVKAREMRERRDRYIDKLDADLAEKVAKGTNKPCVQASVIKYKEVELDASELRAISLSMLAGGFETVTTTMQWSIAYLAQHPEIQDRAFEEIRRFQGSDEPLCDAADDQKCAYVLAIAKEALRYFTVIPLALPRESIKDIEYNGVTIPAKSTVYLNAWACNYDPELWTNPDVFMPERWLERPDNPVFTFGVGYRMCAAHLLATRELYTIFMRLLSSFRLEAPEEIGCDPRVDMTNPTDLIMTPKPFRVLCVPRDEARLREALGAA</sequence>
<proteinExistence type="predicted"/>
<dbReference type="EMBL" id="MU394435">
    <property type="protein sequence ID" value="KAI6080559.1"/>
    <property type="molecule type" value="Genomic_DNA"/>
</dbReference>
<gene>
    <name evidence="1" type="ORF">F4821DRAFT_251237</name>
</gene>
<evidence type="ECO:0000313" key="1">
    <source>
        <dbReference type="EMBL" id="KAI6080559.1"/>
    </source>
</evidence>
<protein>
    <submittedName>
        <fullName evidence="1">Cytochrome P450</fullName>
    </submittedName>
</protein>
<reference evidence="1 2" key="1">
    <citation type="journal article" date="2022" name="New Phytol.">
        <title>Ecological generalism drives hyperdiversity of secondary metabolite gene clusters in xylarialean endophytes.</title>
        <authorList>
            <person name="Franco M.E.E."/>
            <person name="Wisecaver J.H."/>
            <person name="Arnold A.E."/>
            <person name="Ju Y.M."/>
            <person name="Slot J.C."/>
            <person name="Ahrendt S."/>
            <person name="Moore L.P."/>
            <person name="Eastman K.E."/>
            <person name="Scott K."/>
            <person name="Konkel Z."/>
            <person name="Mondo S.J."/>
            <person name="Kuo A."/>
            <person name="Hayes R.D."/>
            <person name="Haridas S."/>
            <person name="Andreopoulos B."/>
            <person name="Riley R."/>
            <person name="LaButti K."/>
            <person name="Pangilinan J."/>
            <person name="Lipzen A."/>
            <person name="Amirebrahimi M."/>
            <person name="Yan J."/>
            <person name="Adam C."/>
            <person name="Keymanesh K."/>
            <person name="Ng V."/>
            <person name="Louie K."/>
            <person name="Northen T."/>
            <person name="Drula E."/>
            <person name="Henrissat B."/>
            <person name="Hsieh H.M."/>
            <person name="Youens-Clark K."/>
            <person name="Lutzoni F."/>
            <person name="Miadlikowska J."/>
            <person name="Eastwood D.C."/>
            <person name="Hamelin R.C."/>
            <person name="Grigoriev I.V."/>
            <person name="U'Ren J.M."/>
        </authorList>
    </citation>
    <scope>NUCLEOTIDE SEQUENCE [LARGE SCALE GENOMIC DNA]</scope>
    <source>
        <strain evidence="1 2">ER1909</strain>
    </source>
</reference>
<feature type="non-terminal residue" evidence="1">
    <location>
        <position position="327"/>
    </location>
</feature>
<evidence type="ECO:0000313" key="2">
    <source>
        <dbReference type="Proteomes" id="UP001497680"/>
    </source>
</evidence>